<dbReference type="GO" id="GO:0009360">
    <property type="term" value="C:DNA polymerase III complex"/>
    <property type="evidence" value="ECO:0007669"/>
    <property type="project" value="TreeGrafter"/>
</dbReference>
<comment type="similarity">
    <text evidence="6">Belongs to the DNA polymerase HolA subunit family.</text>
</comment>
<dbReference type="InterPro" id="IPR008921">
    <property type="entry name" value="DNA_pol3_clamp-load_cplx_C"/>
</dbReference>
<dbReference type="SUPFAM" id="SSF52540">
    <property type="entry name" value="P-loop containing nucleoside triphosphate hydrolases"/>
    <property type="match status" value="1"/>
</dbReference>
<feature type="domain" description="DNA polymerase III delta subunit-like C-terminal" evidence="8">
    <location>
        <begin position="206"/>
        <end position="318"/>
    </location>
</feature>
<evidence type="ECO:0000256" key="6">
    <source>
        <dbReference type="ARBA" id="ARBA00034754"/>
    </source>
</evidence>
<dbReference type="Gene3D" id="3.40.50.300">
    <property type="entry name" value="P-loop containing nucleotide triphosphate hydrolases"/>
    <property type="match status" value="1"/>
</dbReference>
<dbReference type="InterPro" id="IPR005790">
    <property type="entry name" value="DNA_polIII_delta"/>
</dbReference>
<evidence type="ECO:0000256" key="2">
    <source>
        <dbReference type="ARBA" id="ARBA00022679"/>
    </source>
</evidence>
<keyword evidence="3" id="KW-0548">Nucleotidyltransferase</keyword>
<keyword evidence="2" id="KW-0808">Transferase</keyword>
<evidence type="ECO:0000256" key="3">
    <source>
        <dbReference type="ARBA" id="ARBA00022695"/>
    </source>
</evidence>
<organism evidence="9">
    <name type="scientific">freshwater metagenome</name>
    <dbReference type="NCBI Taxonomy" id="449393"/>
    <lineage>
        <taxon>unclassified sequences</taxon>
        <taxon>metagenomes</taxon>
        <taxon>ecological metagenomes</taxon>
    </lineage>
</organism>
<dbReference type="EMBL" id="CAEZVE010000043">
    <property type="protein sequence ID" value="CAB4618631.1"/>
    <property type="molecule type" value="Genomic_DNA"/>
</dbReference>
<evidence type="ECO:0000313" key="9">
    <source>
        <dbReference type="EMBL" id="CAB4618631.1"/>
    </source>
</evidence>
<protein>
    <recommendedName>
        <fullName evidence="1">DNA-directed DNA polymerase</fullName>
        <ecNumber evidence="1">2.7.7.7</ecNumber>
    </recommendedName>
</protein>
<evidence type="ECO:0000256" key="7">
    <source>
        <dbReference type="ARBA" id="ARBA00049244"/>
    </source>
</evidence>
<dbReference type="InterPro" id="IPR027417">
    <property type="entry name" value="P-loop_NTPase"/>
</dbReference>
<comment type="catalytic activity">
    <reaction evidence="7">
        <text>DNA(n) + a 2'-deoxyribonucleoside 5'-triphosphate = DNA(n+1) + diphosphate</text>
        <dbReference type="Rhea" id="RHEA:22508"/>
        <dbReference type="Rhea" id="RHEA-COMP:17339"/>
        <dbReference type="Rhea" id="RHEA-COMP:17340"/>
        <dbReference type="ChEBI" id="CHEBI:33019"/>
        <dbReference type="ChEBI" id="CHEBI:61560"/>
        <dbReference type="ChEBI" id="CHEBI:173112"/>
        <dbReference type="EC" id="2.7.7.7"/>
    </reaction>
</comment>
<dbReference type="GO" id="GO:0006261">
    <property type="term" value="P:DNA-templated DNA replication"/>
    <property type="evidence" value="ECO:0007669"/>
    <property type="project" value="TreeGrafter"/>
</dbReference>
<dbReference type="AlphaFoldDB" id="A0A6J6HX28"/>
<dbReference type="GO" id="GO:0003677">
    <property type="term" value="F:DNA binding"/>
    <property type="evidence" value="ECO:0007669"/>
    <property type="project" value="InterPro"/>
</dbReference>
<dbReference type="GO" id="GO:0003887">
    <property type="term" value="F:DNA-directed DNA polymerase activity"/>
    <property type="evidence" value="ECO:0007669"/>
    <property type="project" value="UniProtKB-KW"/>
</dbReference>
<sequence>MGKAKQVSWREAKPAPIVFVSGPEDYTADRAIRSIRDFLRKSEAGLEVHELLASDYTSGQLTALASPSLFMEPRLVLIEGFEKCSDALIEDGLSYLIDPSADTTIVLRHNASSVRGKKLIDAIRASDIAVEIACSEIKKDSEKAAFIQSEFASAGRKITPGALRALADAFADDLSELAAACSQLLVDQSESIDEATVDKYYGGRVETNAFKVADAALAGQSAEALALLRHALTTGADPVPVVAAFAMKVRLMAKVYGNKYATAATVGAQPWQIDRARKDLAGWSEEGLANAVLALATADAAVKGAERDPVFALEKLVLLLSNRGQKNTET</sequence>
<dbReference type="PANTHER" id="PTHR34388:SF1">
    <property type="entry name" value="DNA POLYMERASE III SUBUNIT DELTA"/>
    <property type="match status" value="1"/>
</dbReference>
<reference evidence="9" key="1">
    <citation type="submission" date="2020-05" db="EMBL/GenBank/DDBJ databases">
        <authorList>
            <person name="Chiriac C."/>
            <person name="Salcher M."/>
            <person name="Ghai R."/>
            <person name="Kavagutti S V."/>
        </authorList>
    </citation>
    <scope>NUCLEOTIDE SEQUENCE</scope>
</reference>
<dbReference type="NCBIfam" id="TIGR01128">
    <property type="entry name" value="holA"/>
    <property type="match status" value="1"/>
</dbReference>
<dbReference type="InterPro" id="IPR048466">
    <property type="entry name" value="DNA_pol3_delta-like_C"/>
</dbReference>
<evidence type="ECO:0000256" key="5">
    <source>
        <dbReference type="ARBA" id="ARBA00022932"/>
    </source>
</evidence>
<dbReference type="SUPFAM" id="SSF48019">
    <property type="entry name" value="post-AAA+ oligomerization domain-like"/>
    <property type="match status" value="1"/>
</dbReference>
<evidence type="ECO:0000259" key="8">
    <source>
        <dbReference type="Pfam" id="PF21694"/>
    </source>
</evidence>
<dbReference type="Gene3D" id="1.20.272.10">
    <property type="match status" value="1"/>
</dbReference>
<evidence type="ECO:0000256" key="4">
    <source>
        <dbReference type="ARBA" id="ARBA00022705"/>
    </source>
</evidence>
<name>A0A6J6HX28_9ZZZZ</name>
<accession>A0A6J6HX28</accession>
<evidence type="ECO:0000256" key="1">
    <source>
        <dbReference type="ARBA" id="ARBA00012417"/>
    </source>
</evidence>
<proteinExistence type="inferred from homology"/>
<gene>
    <name evidence="9" type="ORF">UFOPK1931_00353</name>
</gene>
<dbReference type="Pfam" id="PF21694">
    <property type="entry name" value="DNA_pol3_delta_C"/>
    <property type="match status" value="1"/>
</dbReference>
<keyword evidence="5" id="KW-0239">DNA-directed DNA polymerase</keyword>
<keyword evidence="4" id="KW-0235">DNA replication</keyword>
<dbReference type="EC" id="2.7.7.7" evidence="1"/>
<dbReference type="PANTHER" id="PTHR34388">
    <property type="entry name" value="DNA POLYMERASE III SUBUNIT DELTA"/>
    <property type="match status" value="1"/>
</dbReference>